<comment type="caution">
    <text evidence="1">The sequence shown here is derived from an EMBL/GenBank/DDBJ whole genome shotgun (WGS) entry which is preliminary data.</text>
</comment>
<evidence type="ECO:0000313" key="2">
    <source>
        <dbReference type="Proteomes" id="UP000014023"/>
    </source>
</evidence>
<name>A0A9W5Q7D4_BACCE</name>
<dbReference type="EMBL" id="AHFL01000006">
    <property type="protein sequence ID" value="EOO68968.1"/>
    <property type="molecule type" value="Genomic_DNA"/>
</dbReference>
<reference evidence="1 2" key="1">
    <citation type="submission" date="2012-12" db="EMBL/GenBank/DDBJ databases">
        <title>The Genome Sequence of Bacillus cereus VD196.</title>
        <authorList>
            <consortium name="The Broad Institute Genome Sequencing Platform"/>
            <consortium name="The Broad Institute Genome Sequencing Center for Infectious Disease"/>
            <person name="Feldgarden M."/>
            <person name="Van der Auwera G.A."/>
            <person name="Mahillon J."/>
            <person name="Duprez V."/>
            <person name="Timmery S."/>
            <person name="Mattelet C."/>
            <person name="Dierick K."/>
            <person name="Sun M."/>
            <person name="Yu Z."/>
            <person name="Zhu L."/>
            <person name="Hu X."/>
            <person name="Shank E.B."/>
            <person name="Swiecicka I."/>
            <person name="Hansen B.M."/>
            <person name="Andrup L."/>
            <person name="Walker B."/>
            <person name="Young S.K."/>
            <person name="Zeng Q."/>
            <person name="Gargeya S."/>
            <person name="Fitzgerald M."/>
            <person name="Haas B."/>
            <person name="Abouelleil A."/>
            <person name="Alvarado L."/>
            <person name="Arachchi H.M."/>
            <person name="Berlin A.M."/>
            <person name="Chapman S.B."/>
            <person name="Dewar J."/>
            <person name="Goldberg J."/>
            <person name="Griggs A."/>
            <person name="Gujja S."/>
            <person name="Hansen M."/>
            <person name="Howarth C."/>
            <person name="Imamovic A."/>
            <person name="Larimer J."/>
            <person name="McCowan C."/>
            <person name="Murphy C."/>
            <person name="Neiman D."/>
            <person name="Pearson M."/>
            <person name="Priest M."/>
            <person name="Roberts A."/>
            <person name="Saif S."/>
            <person name="Shea T."/>
            <person name="Sisk P."/>
            <person name="Sykes S."/>
            <person name="Wortman J."/>
            <person name="Nusbaum C."/>
            <person name="Birren B."/>
        </authorList>
    </citation>
    <scope>NUCLEOTIDE SEQUENCE [LARGE SCALE GENOMIC DNA]</scope>
    <source>
        <strain evidence="1 2">VD196</strain>
    </source>
</reference>
<dbReference type="AlphaFoldDB" id="A0A9W5Q7D4"/>
<accession>A0A9W5Q7D4</accession>
<protein>
    <submittedName>
        <fullName evidence="1">Uncharacterized protein</fullName>
    </submittedName>
</protein>
<dbReference type="Proteomes" id="UP000014023">
    <property type="component" value="Unassembled WGS sequence"/>
</dbReference>
<evidence type="ECO:0000313" key="1">
    <source>
        <dbReference type="EMBL" id="EOO68968.1"/>
    </source>
</evidence>
<proteinExistence type="predicted"/>
<gene>
    <name evidence="1" type="ORF">IKE_00902</name>
</gene>
<sequence>MYGTTKNGIEYFRIGRVLYPMKWYGSDKLCLR</sequence>
<organism evidence="1 2">
    <name type="scientific">Bacillus cereus VD196</name>
    <dbReference type="NCBI Taxonomy" id="1053243"/>
    <lineage>
        <taxon>Bacteria</taxon>
        <taxon>Bacillati</taxon>
        <taxon>Bacillota</taxon>
        <taxon>Bacilli</taxon>
        <taxon>Bacillales</taxon>
        <taxon>Bacillaceae</taxon>
        <taxon>Bacillus</taxon>
        <taxon>Bacillus cereus group</taxon>
    </lineage>
</organism>